<dbReference type="GO" id="GO:0005743">
    <property type="term" value="C:mitochondrial inner membrane"/>
    <property type="evidence" value="ECO:0007669"/>
    <property type="project" value="TreeGrafter"/>
</dbReference>
<evidence type="ECO:0000259" key="14">
    <source>
        <dbReference type="PROSITE" id="PS50929"/>
    </source>
</evidence>
<dbReference type="InterPro" id="IPR027417">
    <property type="entry name" value="P-loop_NTPase"/>
</dbReference>
<evidence type="ECO:0000256" key="1">
    <source>
        <dbReference type="ARBA" id="ARBA00004141"/>
    </source>
</evidence>
<keyword evidence="10 12" id="KW-0472">Membrane</keyword>
<organism evidence="15 16">
    <name type="scientific">Adineta ricciae</name>
    <name type="common">Rotifer</name>
    <dbReference type="NCBI Taxonomy" id="249248"/>
    <lineage>
        <taxon>Eukaryota</taxon>
        <taxon>Metazoa</taxon>
        <taxon>Spiralia</taxon>
        <taxon>Gnathifera</taxon>
        <taxon>Rotifera</taxon>
        <taxon>Eurotatoria</taxon>
        <taxon>Bdelloidea</taxon>
        <taxon>Adinetida</taxon>
        <taxon>Adinetidae</taxon>
        <taxon>Adineta</taxon>
    </lineage>
</organism>
<keyword evidence="7" id="KW-0067">ATP-binding</keyword>
<keyword evidence="5" id="KW-0677">Repeat</keyword>
<evidence type="ECO:0000256" key="3">
    <source>
        <dbReference type="ARBA" id="ARBA00022448"/>
    </source>
</evidence>
<evidence type="ECO:0000256" key="12">
    <source>
        <dbReference type="SAM" id="Phobius"/>
    </source>
</evidence>
<keyword evidence="9 12" id="KW-1133">Transmembrane helix</keyword>
<name>A0A815Z1N9_ADIRI</name>
<evidence type="ECO:0000256" key="8">
    <source>
        <dbReference type="ARBA" id="ARBA00022967"/>
    </source>
</evidence>
<dbReference type="PROSITE" id="PS50929">
    <property type="entry name" value="ABC_TM1F"/>
    <property type="match status" value="2"/>
</dbReference>
<evidence type="ECO:0000256" key="6">
    <source>
        <dbReference type="ARBA" id="ARBA00022741"/>
    </source>
</evidence>
<feature type="domain" description="ABC transmembrane type-1" evidence="14">
    <location>
        <begin position="589"/>
        <end position="876"/>
    </location>
</feature>
<dbReference type="FunFam" id="3.40.50.300:FF:000479">
    <property type="entry name" value="Multidrug resistance protein 1A"/>
    <property type="match status" value="1"/>
</dbReference>
<dbReference type="SUPFAM" id="SSF52540">
    <property type="entry name" value="P-loop containing nucleoside triphosphate hydrolases"/>
    <property type="match status" value="2"/>
</dbReference>
<keyword evidence="4 12" id="KW-0812">Transmembrane</keyword>
<comment type="similarity">
    <text evidence="2">Belongs to the ABC transporter superfamily. ABCB family. Multidrug resistance exporter (TC 3.A.1.201) subfamily.</text>
</comment>
<gene>
    <name evidence="15" type="ORF">XAT740_LOCUS45202</name>
</gene>
<dbReference type="GO" id="GO:0005524">
    <property type="term" value="F:ATP binding"/>
    <property type="evidence" value="ECO:0007669"/>
    <property type="project" value="UniProtKB-KW"/>
</dbReference>
<evidence type="ECO:0000256" key="11">
    <source>
        <dbReference type="ARBA" id="ARBA00023180"/>
    </source>
</evidence>
<feature type="transmembrane region" description="Helical" evidence="12">
    <location>
        <begin position="628"/>
        <end position="648"/>
    </location>
</feature>
<feature type="transmembrane region" description="Helical" evidence="12">
    <location>
        <begin position="850"/>
        <end position="868"/>
    </location>
</feature>
<keyword evidence="16" id="KW-1185">Reference proteome</keyword>
<dbReference type="InterPro" id="IPR036640">
    <property type="entry name" value="ABC1_TM_sf"/>
</dbReference>
<dbReference type="PROSITE" id="PS50893">
    <property type="entry name" value="ABC_TRANSPORTER_2"/>
    <property type="match status" value="2"/>
</dbReference>
<feature type="transmembrane region" description="Helical" evidence="12">
    <location>
        <begin position="585"/>
        <end position="608"/>
    </location>
</feature>
<keyword evidence="6" id="KW-0547">Nucleotide-binding</keyword>
<dbReference type="InterPro" id="IPR003593">
    <property type="entry name" value="AAA+_ATPase"/>
</dbReference>
<reference evidence="15" key="1">
    <citation type="submission" date="2021-02" db="EMBL/GenBank/DDBJ databases">
        <authorList>
            <person name="Nowell W R."/>
        </authorList>
    </citation>
    <scope>NUCLEOTIDE SEQUENCE</scope>
</reference>
<dbReference type="InterPro" id="IPR017871">
    <property type="entry name" value="ABC_transporter-like_CS"/>
</dbReference>
<evidence type="ECO:0000256" key="5">
    <source>
        <dbReference type="ARBA" id="ARBA00022737"/>
    </source>
</evidence>
<dbReference type="InterPro" id="IPR039421">
    <property type="entry name" value="Type_1_exporter"/>
</dbReference>
<dbReference type="FunFam" id="3.40.50.300:FF:000205">
    <property type="entry name" value="ABC transporter B family member 4"/>
    <property type="match status" value="1"/>
</dbReference>
<dbReference type="EMBL" id="CAJNOR010005861">
    <property type="protein sequence ID" value="CAF1578172.1"/>
    <property type="molecule type" value="Genomic_DNA"/>
</dbReference>
<keyword evidence="3" id="KW-0813">Transport</keyword>
<feature type="transmembrane region" description="Helical" evidence="12">
    <location>
        <begin position="735"/>
        <end position="752"/>
    </location>
</feature>
<feature type="domain" description="ABC transporter" evidence="13">
    <location>
        <begin position="281"/>
        <end position="517"/>
    </location>
</feature>
<evidence type="ECO:0000256" key="4">
    <source>
        <dbReference type="ARBA" id="ARBA00022692"/>
    </source>
</evidence>
<feature type="domain" description="ABC transmembrane type-1" evidence="14">
    <location>
        <begin position="55"/>
        <end position="239"/>
    </location>
</feature>
<protein>
    <submittedName>
        <fullName evidence="15">Uncharacterized protein</fullName>
    </submittedName>
</protein>
<dbReference type="Pfam" id="PF00664">
    <property type="entry name" value="ABC_membrane"/>
    <property type="match status" value="2"/>
</dbReference>
<comment type="subcellular location">
    <subcellularLocation>
        <location evidence="1">Membrane</location>
        <topology evidence="1">Multi-pass membrane protein</topology>
    </subcellularLocation>
</comment>
<feature type="transmembrane region" description="Helical" evidence="12">
    <location>
        <begin position="818"/>
        <end position="838"/>
    </location>
</feature>
<accession>A0A815Z1N9</accession>
<dbReference type="InterPro" id="IPR003439">
    <property type="entry name" value="ABC_transporter-like_ATP-bd"/>
</dbReference>
<evidence type="ECO:0000256" key="2">
    <source>
        <dbReference type="ARBA" id="ARBA00007577"/>
    </source>
</evidence>
<dbReference type="PANTHER" id="PTHR43394">
    <property type="entry name" value="ATP-DEPENDENT PERMEASE MDL1, MITOCHONDRIAL"/>
    <property type="match status" value="1"/>
</dbReference>
<feature type="domain" description="ABC transporter" evidence="13">
    <location>
        <begin position="911"/>
        <end position="1150"/>
    </location>
</feature>
<dbReference type="PANTHER" id="PTHR43394:SF18">
    <property type="entry name" value="ABC TRANSPORTER B FAMILY MEMBER 11-LIKE"/>
    <property type="match status" value="1"/>
</dbReference>
<dbReference type="InterPro" id="IPR011527">
    <property type="entry name" value="ABC1_TM_dom"/>
</dbReference>
<evidence type="ECO:0000259" key="13">
    <source>
        <dbReference type="PROSITE" id="PS50893"/>
    </source>
</evidence>
<evidence type="ECO:0000256" key="9">
    <source>
        <dbReference type="ARBA" id="ARBA00022989"/>
    </source>
</evidence>
<dbReference type="CDD" id="cd03249">
    <property type="entry name" value="ABC_MTABC3_MDL1_MDL2"/>
    <property type="match status" value="2"/>
</dbReference>
<evidence type="ECO:0000256" key="10">
    <source>
        <dbReference type="ARBA" id="ARBA00023136"/>
    </source>
</evidence>
<dbReference type="Gene3D" id="3.40.50.300">
    <property type="entry name" value="P-loop containing nucleotide triphosphate hydrolases"/>
    <property type="match status" value="2"/>
</dbReference>
<dbReference type="SMART" id="SM00382">
    <property type="entry name" value="AAA"/>
    <property type="match status" value="2"/>
</dbReference>
<dbReference type="SUPFAM" id="SSF90123">
    <property type="entry name" value="ABC transporter transmembrane region"/>
    <property type="match status" value="2"/>
</dbReference>
<dbReference type="PROSITE" id="PS00211">
    <property type="entry name" value="ABC_TRANSPORTER_1"/>
    <property type="match status" value="2"/>
</dbReference>
<evidence type="ECO:0000313" key="15">
    <source>
        <dbReference type="EMBL" id="CAF1578172.1"/>
    </source>
</evidence>
<dbReference type="Proteomes" id="UP000663828">
    <property type="component" value="Unassembled WGS sequence"/>
</dbReference>
<sequence length="1153" mass="130094">MKKYKANSFKTHEDHFLSWLNTKGRLASIDFHRLYGKNDFWADFTAYRPPSFEYSSNIAKIEQGIGFEFLLLLDMLVRIIGSMVICFVINWKLTLIMLSVLPLVIGASVIFSKIIANETMNELNTYSKAGHIVQEVFSSLRTVLSLNGTKFEQRRYERELDPTRWSSVRKGAIFGVFMGWISVISYIIYSVGFIFGSILMSYESNNTLNISDILVVVTIFVQNMQFFSSVGPFFQSFSEARSAATQVFQLIDEAQETSINEAEICEDSKSDEQSININGDIEFDNVNFIYPSRKDVPVLRNLNFIARAGQTTALVGSSGCGKSTCISLLLCYYETTLGQIMINGRSITDYKLKQFRQNIGVVSQEPILFGISIYENIRFGKINATRAEIEEAAQQANAHNFIMQLPNKYETLVGERGIQLSGGEKQRIALARALVKQPTLLLLDEATSALDNVNEKIVQEALDRACQSRTTIIIAHRLSTIQNAHYIYVLDSGSVIEQGTHETLMAKEGGKYQKMVKSQQIERTNDDYDHIISMTKKDDEDEKQTSERSRLLSDIQAVGVDKESSVSSSHQFIFLRLLSMNSPEWSTILFGCVTSLMNGAAQPIFAILLAKIVNAFKDCMNFERHHQVLISCFILLLMGVISFILRFFQYTAFAISGSKLTQRIRSKAFACLLRQEVAYFDQTENSSGAISTRLSTDASAIQELTGSRLGVICQSFAMSCIGLLFGIFFNWQLTMIIFFSSFTIAILGYLYIRFNMWLNQQSGLIIERASSLAIEVIHNMRTIKQLSVEKEVLQQYSKLLHQNVITFQKYSLLTTLPYGIYWAIDAYTLALLFWRALVLVEQHKINVNNIVMIAAFAIFATQAFKFVINMGQQIGRSLSAAKNFFDLFDRIPTIDNTSTEGQELVDFHGEIKFDQVNFAYPTRPSTVVLNKFQLNIKPGQRVALVGASGCGKSTVIQLLERFYDVGQGQLLLDGINTRQLNLHWIRSRFGLVSQEPILFDLTIAENITYGLENIPMEDIMNAATKANIHPFIQQLPQGYETKVGMKGSFLSGGEKQRIAIARVLLRRPKVLLLDEATSAMDSHNEQMVQQALEQAQTEDPSRTSLIIAHRLSTIQSCDLICVIDKGHIIESGTHTELLQRHGTYYMMLTQNNP</sequence>
<dbReference type="GO" id="GO:0015421">
    <property type="term" value="F:ABC-type oligopeptide transporter activity"/>
    <property type="evidence" value="ECO:0007669"/>
    <property type="project" value="TreeGrafter"/>
</dbReference>
<dbReference type="GO" id="GO:0016887">
    <property type="term" value="F:ATP hydrolysis activity"/>
    <property type="evidence" value="ECO:0007669"/>
    <property type="project" value="InterPro"/>
</dbReference>
<dbReference type="AlphaFoldDB" id="A0A815Z1N9"/>
<proteinExistence type="inferred from homology"/>
<dbReference type="Pfam" id="PF00005">
    <property type="entry name" value="ABC_tran"/>
    <property type="match status" value="2"/>
</dbReference>
<feature type="transmembrane region" description="Helical" evidence="12">
    <location>
        <begin position="69"/>
        <end position="90"/>
    </location>
</feature>
<keyword evidence="8" id="KW-1278">Translocase</keyword>
<evidence type="ECO:0000313" key="16">
    <source>
        <dbReference type="Proteomes" id="UP000663828"/>
    </source>
</evidence>
<feature type="transmembrane region" description="Helical" evidence="12">
    <location>
        <begin position="96"/>
        <end position="116"/>
    </location>
</feature>
<evidence type="ECO:0000256" key="7">
    <source>
        <dbReference type="ARBA" id="ARBA00022840"/>
    </source>
</evidence>
<keyword evidence="11" id="KW-0325">Glycoprotein</keyword>
<feature type="transmembrane region" description="Helical" evidence="12">
    <location>
        <begin position="172"/>
        <end position="201"/>
    </location>
</feature>
<dbReference type="GO" id="GO:0090374">
    <property type="term" value="P:oligopeptide export from mitochondrion"/>
    <property type="evidence" value="ECO:0007669"/>
    <property type="project" value="TreeGrafter"/>
</dbReference>
<dbReference type="CDD" id="cd18578">
    <property type="entry name" value="ABC_6TM_Pgp_ABCB1_D2_like"/>
    <property type="match status" value="1"/>
</dbReference>
<dbReference type="Gene3D" id="1.20.1560.10">
    <property type="entry name" value="ABC transporter type 1, transmembrane domain"/>
    <property type="match status" value="1"/>
</dbReference>
<feature type="transmembrane region" description="Helical" evidence="12">
    <location>
        <begin position="709"/>
        <end position="729"/>
    </location>
</feature>
<comment type="caution">
    <text evidence="15">The sequence shown here is derived from an EMBL/GenBank/DDBJ whole genome shotgun (WGS) entry which is preliminary data.</text>
</comment>